<evidence type="ECO:0000256" key="1">
    <source>
        <dbReference type="SAM" id="MobiDB-lite"/>
    </source>
</evidence>
<proteinExistence type="predicted"/>
<protein>
    <submittedName>
        <fullName evidence="3">Uncharacterized protein</fullName>
    </submittedName>
</protein>
<feature type="signal peptide" evidence="2">
    <location>
        <begin position="1"/>
        <end position="24"/>
    </location>
</feature>
<sequence>MRFSETRAFGLVLLVAAALSGADADSSTSSSSTPVATGTQSSQDISGSTPNGAESLSELHTSGQEDNHHVRLLFIYENVEKPDVWLRGV</sequence>
<feature type="chain" id="PRO_5040390668" evidence="2">
    <location>
        <begin position="25"/>
        <end position="89"/>
    </location>
</feature>
<keyword evidence="2" id="KW-0732">Signal</keyword>
<evidence type="ECO:0000313" key="4">
    <source>
        <dbReference type="Proteomes" id="UP001142489"/>
    </source>
</evidence>
<accession>A0A9Q0XYX1</accession>
<dbReference type="Proteomes" id="UP001142489">
    <property type="component" value="Unassembled WGS sequence"/>
</dbReference>
<evidence type="ECO:0000313" key="3">
    <source>
        <dbReference type="EMBL" id="KAJ7335003.1"/>
    </source>
</evidence>
<gene>
    <name evidence="3" type="ORF">JRQ81_012944</name>
</gene>
<name>A0A9Q0XYX1_9SAUR</name>
<dbReference type="AlphaFoldDB" id="A0A9Q0XYX1"/>
<comment type="caution">
    <text evidence="3">The sequence shown here is derived from an EMBL/GenBank/DDBJ whole genome shotgun (WGS) entry which is preliminary data.</text>
</comment>
<keyword evidence="4" id="KW-1185">Reference proteome</keyword>
<dbReference type="EMBL" id="JAPFRF010000004">
    <property type="protein sequence ID" value="KAJ7335003.1"/>
    <property type="molecule type" value="Genomic_DNA"/>
</dbReference>
<reference evidence="3" key="1">
    <citation type="journal article" date="2023" name="DNA Res.">
        <title>Chromosome-level genome assembly of Phrynocephalus forsythii using third-generation DNA sequencing and Hi-C analysis.</title>
        <authorList>
            <person name="Qi Y."/>
            <person name="Zhao W."/>
            <person name="Zhao Y."/>
            <person name="Niu C."/>
            <person name="Cao S."/>
            <person name="Zhang Y."/>
        </authorList>
    </citation>
    <scope>NUCLEOTIDE SEQUENCE</scope>
    <source>
        <tissue evidence="3">Muscle</tissue>
    </source>
</reference>
<organism evidence="3 4">
    <name type="scientific">Phrynocephalus forsythii</name>
    <dbReference type="NCBI Taxonomy" id="171643"/>
    <lineage>
        <taxon>Eukaryota</taxon>
        <taxon>Metazoa</taxon>
        <taxon>Chordata</taxon>
        <taxon>Craniata</taxon>
        <taxon>Vertebrata</taxon>
        <taxon>Euteleostomi</taxon>
        <taxon>Lepidosauria</taxon>
        <taxon>Squamata</taxon>
        <taxon>Bifurcata</taxon>
        <taxon>Unidentata</taxon>
        <taxon>Episquamata</taxon>
        <taxon>Toxicofera</taxon>
        <taxon>Iguania</taxon>
        <taxon>Acrodonta</taxon>
        <taxon>Agamidae</taxon>
        <taxon>Agaminae</taxon>
        <taxon>Phrynocephalus</taxon>
    </lineage>
</organism>
<feature type="compositionally biased region" description="Polar residues" evidence="1">
    <location>
        <begin position="40"/>
        <end position="62"/>
    </location>
</feature>
<feature type="region of interest" description="Disordered" evidence="1">
    <location>
        <begin position="23"/>
        <end position="64"/>
    </location>
</feature>
<evidence type="ECO:0000256" key="2">
    <source>
        <dbReference type="SAM" id="SignalP"/>
    </source>
</evidence>
<feature type="compositionally biased region" description="Low complexity" evidence="1">
    <location>
        <begin position="23"/>
        <end position="39"/>
    </location>
</feature>